<protein>
    <submittedName>
        <fullName evidence="3">M23 family metallopeptidase</fullName>
    </submittedName>
</protein>
<dbReference type="SUPFAM" id="SSF51261">
    <property type="entry name" value="Duplicated hybrid motif"/>
    <property type="match status" value="1"/>
</dbReference>
<evidence type="ECO:0000313" key="4">
    <source>
        <dbReference type="Proteomes" id="UP000276128"/>
    </source>
</evidence>
<keyword evidence="4" id="KW-1185">Reference proteome</keyword>
<sequence>MKNKKASKLALAGIGVLAAATVVVIGLSPWDKATSVPSPVVATPAPTPPPREAVAFHMQDWDRGWVKYADGMVQTKDGGATWTEVPAAEAALVEAGGPAVSPAAGAQGAEVAPAAIPALLSLETGAEPASLSLPQPTTVLLRGTELPVKQAQFLTPQIGWAMPPSVKPEGRPLLVTVDGGASWSDAMTEDVKAAILGAKTHLLQLQAEAGVYASEADAKAVMSAGWKLIPDKAAPGDAVLVRHKEPGTVTWQGKTYTLQPYGAGYFTYLPIGMSAKPGTYPIGDQTLTVVAKKFETQYLQVTQEMESMKQDTARINADQKLIDAARSKSEPTFLFQGPFVKPIEGILTTPYGYTRYVNGKFDSSHMALDLAAKQGTPIKATNDGIVVLADLLYLTGNSIYIDHGMGLFSQYAHLSELRVKAGDHVKQGDIIGLVGTTGFSTGPHLHFTFWAHNVQVNPDLFFNTTPFRWMKVGK</sequence>
<gene>
    <name evidence="3" type="ORF">EJQ19_16100</name>
</gene>
<dbReference type="PANTHER" id="PTHR21666">
    <property type="entry name" value="PEPTIDASE-RELATED"/>
    <property type="match status" value="1"/>
</dbReference>
<proteinExistence type="predicted"/>
<dbReference type="InterPro" id="IPR050570">
    <property type="entry name" value="Cell_wall_metabolism_enzyme"/>
</dbReference>
<feature type="domain" description="M23ase beta-sheet core" evidence="2">
    <location>
        <begin position="364"/>
        <end position="458"/>
    </location>
</feature>
<accession>A0A430JCC5</accession>
<evidence type="ECO:0000313" key="3">
    <source>
        <dbReference type="EMBL" id="RTE08703.1"/>
    </source>
</evidence>
<evidence type="ECO:0000256" key="1">
    <source>
        <dbReference type="ARBA" id="ARBA00022729"/>
    </source>
</evidence>
<dbReference type="GO" id="GO:0004222">
    <property type="term" value="F:metalloendopeptidase activity"/>
    <property type="evidence" value="ECO:0007669"/>
    <property type="project" value="TreeGrafter"/>
</dbReference>
<dbReference type="EMBL" id="RXHU01000044">
    <property type="protein sequence ID" value="RTE08703.1"/>
    <property type="molecule type" value="Genomic_DNA"/>
</dbReference>
<dbReference type="PANTHER" id="PTHR21666:SF289">
    <property type="entry name" value="L-ALA--D-GLU ENDOPEPTIDASE"/>
    <property type="match status" value="1"/>
</dbReference>
<keyword evidence="1" id="KW-0732">Signal</keyword>
<dbReference type="AlphaFoldDB" id="A0A430JCC5"/>
<dbReference type="SUPFAM" id="SSF110296">
    <property type="entry name" value="Oligoxyloglucan reducing end-specific cellobiohydrolase"/>
    <property type="match status" value="1"/>
</dbReference>
<dbReference type="Proteomes" id="UP000276128">
    <property type="component" value="Unassembled WGS sequence"/>
</dbReference>
<dbReference type="Pfam" id="PF01551">
    <property type="entry name" value="Peptidase_M23"/>
    <property type="match status" value="1"/>
</dbReference>
<dbReference type="InterPro" id="IPR011055">
    <property type="entry name" value="Dup_hybrid_motif"/>
</dbReference>
<evidence type="ECO:0000259" key="2">
    <source>
        <dbReference type="Pfam" id="PF01551"/>
    </source>
</evidence>
<dbReference type="Gene3D" id="2.70.70.10">
    <property type="entry name" value="Glucose Permease (Domain IIA)"/>
    <property type="match status" value="1"/>
</dbReference>
<dbReference type="CDD" id="cd12797">
    <property type="entry name" value="M23_peptidase"/>
    <property type="match status" value="1"/>
</dbReference>
<reference evidence="3 4" key="1">
    <citation type="submission" date="2018-12" db="EMBL/GenBank/DDBJ databases">
        <title>Bacillus ochoae sp. nov., Paenibacillus whitsoniae sp. nov., Paenibacillus spiritus sp. nov. Isolated from the Mars Exploration Rover during spacecraft assembly.</title>
        <authorList>
            <person name="Seuylemezian A."/>
            <person name="Vaishampayan P."/>
        </authorList>
    </citation>
    <scope>NUCLEOTIDE SEQUENCE [LARGE SCALE GENOMIC DNA]</scope>
    <source>
        <strain evidence="3 4">MER 54</strain>
    </source>
</reference>
<name>A0A430JCC5_9BACL</name>
<comment type="caution">
    <text evidence="3">The sequence shown here is derived from an EMBL/GenBank/DDBJ whole genome shotgun (WGS) entry which is preliminary data.</text>
</comment>
<dbReference type="RefSeq" id="WP_126142264.1">
    <property type="nucleotide sequence ID" value="NZ_RXHU01000044.1"/>
</dbReference>
<dbReference type="OrthoDB" id="9805799at2"/>
<organism evidence="3 4">
    <name type="scientific">Paenibacillus whitsoniae</name>
    <dbReference type="NCBI Taxonomy" id="2496558"/>
    <lineage>
        <taxon>Bacteria</taxon>
        <taxon>Bacillati</taxon>
        <taxon>Bacillota</taxon>
        <taxon>Bacilli</taxon>
        <taxon>Bacillales</taxon>
        <taxon>Paenibacillaceae</taxon>
        <taxon>Paenibacillus</taxon>
    </lineage>
</organism>
<dbReference type="InterPro" id="IPR016047">
    <property type="entry name" value="M23ase_b-sheet_dom"/>
</dbReference>